<organism evidence="2 3">
    <name type="scientific">Maricaulis virginensis</name>
    <dbReference type="NCBI Taxonomy" id="144022"/>
    <lineage>
        <taxon>Bacteria</taxon>
        <taxon>Pseudomonadati</taxon>
        <taxon>Pseudomonadota</taxon>
        <taxon>Alphaproteobacteria</taxon>
        <taxon>Maricaulales</taxon>
        <taxon>Maricaulaceae</taxon>
        <taxon>Maricaulis</taxon>
    </lineage>
</organism>
<accession>A0A9W6IP20</accession>
<evidence type="ECO:0000313" key="2">
    <source>
        <dbReference type="EMBL" id="GLK53806.1"/>
    </source>
</evidence>
<reference evidence="2" key="1">
    <citation type="journal article" date="2014" name="Int. J. Syst. Evol. Microbiol.">
        <title>Complete genome sequence of Corynebacterium casei LMG S-19264T (=DSM 44701T), isolated from a smear-ripened cheese.</title>
        <authorList>
            <consortium name="US DOE Joint Genome Institute (JGI-PGF)"/>
            <person name="Walter F."/>
            <person name="Albersmeier A."/>
            <person name="Kalinowski J."/>
            <person name="Ruckert C."/>
        </authorList>
    </citation>
    <scope>NUCLEOTIDE SEQUENCE</scope>
    <source>
        <strain evidence="2">VKM B-1513</strain>
    </source>
</reference>
<protein>
    <submittedName>
        <fullName evidence="2">Uncharacterized protein</fullName>
    </submittedName>
</protein>
<dbReference type="AlphaFoldDB" id="A0A9W6IP20"/>
<dbReference type="EMBL" id="BSFE01000014">
    <property type="protein sequence ID" value="GLK53806.1"/>
    <property type="molecule type" value="Genomic_DNA"/>
</dbReference>
<dbReference type="Proteomes" id="UP001143486">
    <property type="component" value="Unassembled WGS sequence"/>
</dbReference>
<name>A0A9W6IP20_9PROT</name>
<evidence type="ECO:0000313" key="3">
    <source>
        <dbReference type="Proteomes" id="UP001143486"/>
    </source>
</evidence>
<evidence type="ECO:0000256" key="1">
    <source>
        <dbReference type="SAM" id="MobiDB-lite"/>
    </source>
</evidence>
<proteinExistence type="predicted"/>
<reference evidence="2" key="2">
    <citation type="submission" date="2023-01" db="EMBL/GenBank/DDBJ databases">
        <authorList>
            <person name="Sun Q."/>
            <person name="Evtushenko L."/>
        </authorList>
    </citation>
    <scope>NUCLEOTIDE SEQUENCE</scope>
    <source>
        <strain evidence="2">VKM B-1513</strain>
    </source>
</reference>
<dbReference type="RefSeq" id="WP_271188145.1">
    <property type="nucleotide sequence ID" value="NZ_BSFE01000014.1"/>
</dbReference>
<feature type="region of interest" description="Disordered" evidence="1">
    <location>
        <begin position="25"/>
        <end position="79"/>
    </location>
</feature>
<keyword evidence="3" id="KW-1185">Reference proteome</keyword>
<feature type="compositionally biased region" description="Basic and acidic residues" evidence="1">
    <location>
        <begin position="42"/>
        <end position="56"/>
    </location>
</feature>
<sequence length="154" mass="16567">MRKYASLHAGLLARKGEAAPAIPSGFAGASYVDRPAQPVPVPDERRDVEQRSDRPLIARKPAGAAEDLPPACCGGGDLPDLAEDPHAGIARSGRAEVRLTAEQKRRLRTVSVQTGQSQQRILSAALDAWLDQLCETQMRHCACLKARPEAPDLL</sequence>
<comment type="caution">
    <text evidence="2">The sequence shown here is derived from an EMBL/GenBank/DDBJ whole genome shotgun (WGS) entry which is preliminary data.</text>
</comment>
<gene>
    <name evidence="2" type="ORF">GCM10017621_33140</name>
</gene>